<feature type="transmembrane region" description="Helical" evidence="6">
    <location>
        <begin position="47"/>
        <end position="68"/>
    </location>
</feature>
<evidence type="ECO:0000256" key="1">
    <source>
        <dbReference type="ARBA" id="ARBA00004651"/>
    </source>
</evidence>
<keyword evidence="2" id="KW-1003">Cell membrane</keyword>
<sequence length="430" mass="47609">MHEKVMRYIEKPFIKNILIMGSGTAGGQIITILMAPLITRLYGPEAYGLMGIFISFCYLIIPIAALTYPSAIVMAKDDTEAQGLANISLRVCIVVSLVTSAILLAFSSFIGHLFHLEKITSLFYLIPFVILFSGYLQIIEQWLIRKEQFLVSARVEVLQALVLQGSRLGIGFFQPTSFVLIFSWSLGQAFKAALLNLFSHYAGYNRISFSGETVATLKGIAKKYKDFPLFRAPQILLYSISESLPLLLLASFFGPASAGFYSIGRTVLNVPANLIKQSIGDVFYQRFTVAAKNDEDLPLLLVKASFLLGVVGLLPFGAIMFFGPYIFVLVFGEEWIVAGEYGRWIALWLFFGLMAKPSTVALPVLSAQAFHLIYTVVMVFIWATGLSIGAYIFESEQITIAIFGISGALMNIALMIITIYICRSFSRQGR</sequence>
<dbReference type="Proteomes" id="UP000242682">
    <property type="component" value="Unassembled WGS sequence"/>
</dbReference>
<keyword evidence="8" id="KW-1185">Reference proteome</keyword>
<feature type="transmembrane region" description="Helical" evidence="6">
    <location>
        <begin position="122"/>
        <end position="144"/>
    </location>
</feature>
<organism evidence="7 8">
    <name type="scientific">Planomicrobium soli</name>
    <dbReference type="NCBI Taxonomy" id="1176648"/>
    <lineage>
        <taxon>Bacteria</taxon>
        <taxon>Bacillati</taxon>
        <taxon>Bacillota</taxon>
        <taxon>Bacilli</taxon>
        <taxon>Bacillales</taxon>
        <taxon>Caryophanaceae</taxon>
        <taxon>Planomicrobium</taxon>
    </lineage>
</organism>
<feature type="transmembrane region" description="Helical" evidence="6">
    <location>
        <begin position="398"/>
        <end position="422"/>
    </location>
</feature>
<dbReference type="GO" id="GO:0005886">
    <property type="term" value="C:plasma membrane"/>
    <property type="evidence" value="ECO:0007669"/>
    <property type="project" value="UniProtKB-SubCell"/>
</dbReference>
<feature type="transmembrane region" description="Helical" evidence="6">
    <location>
        <begin position="89"/>
        <end position="110"/>
    </location>
</feature>
<dbReference type="RefSeq" id="WP_106532971.1">
    <property type="nucleotide sequence ID" value="NZ_PYAT01000004.1"/>
</dbReference>
<gene>
    <name evidence="7" type="ORF">B0H99_104221</name>
</gene>
<keyword evidence="5 6" id="KW-0472">Membrane</keyword>
<evidence type="ECO:0000256" key="2">
    <source>
        <dbReference type="ARBA" id="ARBA00022475"/>
    </source>
</evidence>
<dbReference type="PANTHER" id="PTHR30250">
    <property type="entry name" value="PST FAMILY PREDICTED COLANIC ACID TRANSPORTER"/>
    <property type="match status" value="1"/>
</dbReference>
<feature type="transmembrane region" description="Helical" evidence="6">
    <location>
        <begin position="306"/>
        <end position="332"/>
    </location>
</feature>
<dbReference type="InterPro" id="IPR050833">
    <property type="entry name" value="Poly_Biosynth_Transport"/>
</dbReference>
<feature type="transmembrane region" description="Helical" evidence="6">
    <location>
        <begin position="372"/>
        <end position="392"/>
    </location>
</feature>
<feature type="transmembrane region" description="Helical" evidence="6">
    <location>
        <begin position="344"/>
        <end position="365"/>
    </location>
</feature>
<proteinExistence type="predicted"/>
<dbReference type="PANTHER" id="PTHR30250:SF28">
    <property type="entry name" value="POLYSACCHARIDE BIOSYNTHESIS PROTEIN"/>
    <property type="match status" value="1"/>
</dbReference>
<evidence type="ECO:0000256" key="4">
    <source>
        <dbReference type="ARBA" id="ARBA00022989"/>
    </source>
</evidence>
<protein>
    <submittedName>
        <fullName evidence="7">O-antigen/teichoic acid export membrane protein</fullName>
    </submittedName>
</protein>
<keyword evidence="3 6" id="KW-0812">Transmembrane</keyword>
<comment type="subcellular location">
    <subcellularLocation>
        <location evidence="1">Cell membrane</location>
        <topology evidence="1">Multi-pass membrane protein</topology>
    </subcellularLocation>
</comment>
<evidence type="ECO:0000313" key="8">
    <source>
        <dbReference type="Proteomes" id="UP000242682"/>
    </source>
</evidence>
<dbReference type="EMBL" id="PYAT01000004">
    <property type="protein sequence ID" value="PSL40759.1"/>
    <property type="molecule type" value="Genomic_DNA"/>
</dbReference>
<evidence type="ECO:0000256" key="6">
    <source>
        <dbReference type="SAM" id="Phobius"/>
    </source>
</evidence>
<evidence type="ECO:0000256" key="5">
    <source>
        <dbReference type="ARBA" id="ARBA00023136"/>
    </source>
</evidence>
<accession>A0A2P8H3H1</accession>
<dbReference type="Pfam" id="PF13440">
    <property type="entry name" value="Polysacc_synt_3"/>
    <property type="match status" value="1"/>
</dbReference>
<keyword evidence="4 6" id="KW-1133">Transmembrane helix</keyword>
<dbReference type="AlphaFoldDB" id="A0A2P8H3H1"/>
<evidence type="ECO:0000313" key="7">
    <source>
        <dbReference type="EMBL" id="PSL40759.1"/>
    </source>
</evidence>
<comment type="caution">
    <text evidence="7">The sequence shown here is derived from an EMBL/GenBank/DDBJ whole genome shotgun (WGS) entry which is preliminary data.</text>
</comment>
<dbReference type="OrthoDB" id="109075at2"/>
<evidence type="ECO:0000256" key="3">
    <source>
        <dbReference type="ARBA" id="ARBA00022692"/>
    </source>
</evidence>
<feature type="transmembrane region" description="Helical" evidence="6">
    <location>
        <begin position="12"/>
        <end position="35"/>
    </location>
</feature>
<reference evidence="7 8" key="1">
    <citation type="submission" date="2018-03" db="EMBL/GenBank/DDBJ databases">
        <title>Genomic Encyclopedia of Type Strains, Phase III (KMG-III): the genomes of soil and plant-associated and newly described type strains.</title>
        <authorList>
            <person name="Whitman W."/>
        </authorList>
    </citation>
    <scope>NUCLEOTIDE SEQUENCE [LARGE SCALE GENOMIC DNA]</scope>
    <source>
        <strain evidence="7 8">CGMCC 1.12259</strain>
    </source>
</reference>
<name>A0A2P8H3H1_9BACL</name>